<comment type="caution">
    <text evidence="2">The sequence shown here is derived from an EMBL/GenBank/DDBJ whole genome shotgun (WGS) entry which is preliminary data.</text>
</comment>
<organism evidence="2 3">
    <name type="scientific">Rhodococcus rhodochrous KG-21</name>
    <dbReference type="NCBI Taxonomy" id="1441923"/>
    <lineage>
        <taxon>Bacteria</taxon>
        <taxon>Bacillati</taxon>
        <taxon>Actinomycetota</taxon>
        <taxon>Actinomycetes</taxon>
        <taxon>Mycobacteriales</taxon>
        <taxon>Nocardiaceae</taxon>
        <taxon>Rhodococcus</taxon>
    </lineage>
</organism>
<dbReference type="Pfam" id="PF14594">
    <property type="entry name" value="Sipho_Gp37"/>
    <property type="match status" value="1"/>
</dbReference>
<reference evidence="3" key="2">
    <citation type="submission" date="2015-01" db="EMBL/GenBank/DDBJ databases">
        <title>Draft genome sequence of potential hydrocarbon metabolising strain of Rhodococcus rhodochrous.</title>
        <authorList>
            <person name="Aggarwal R.K."/>
            <person name="Dawar C."/>
        </authorList>
    </citation>
    <scope>NUCLEOTIDE SEQUENCE [LARGE SCALE GENOMIC DNA]</scope>
    <source>
        <strain evidence="3">KG-21</strain>
    </source>
</reference>
<dbReference type="EMBL" id="AZYO01000018">
    <property type="protein sequence ID" value="KOS56481.1"/>
    <property type="molecule type" value="Genomic_DNA"/>
</dbReference>
<name>A0A0M9WPA9_RHORH</name>
<dbReference type="Proteomes" id="UP000037712">
    <property type="component" value="Unassembled WGS sequence"/>
</dbReference>
<feature type="domain" description="Gp28/Gp37-like" evidence="1">
    <location>
        <begin position="29"/>
        <end position="488"/>
    </location>
</feature>
<evidence type="ECO:0000313" key="3">
    <source>
        <dbReference type="Proteomes" id="UP000037712"/>
    </source>
</evidence>
<dbReference type="PATRIC" id="fig|1441923.3.peg.2094"/>
<sequence>MWDARAAARRMDQANLDDEATYRAPDAYVRLWDKYMVEEGVVGDYLSLAHAKRKNIVGPLTMTLPHDTQFRDLFFNNPDGEDAMIPITSDTPGDRWSGKVERVTLLRDADGTETIEVSALCDLQHVATTCLWASPGAPLYAQFPRHSIKIGPSRSIGTSWLAENTARLQIPRGSANWPVAIVPTDVLRDTSKWGGGSARFDMALPFLEPFLKDAGLVLRAEMFLPDEDEQPAPEWFWLDQPTIVIRIDDESNTTGPTGTMLDGLLGWFEDFLDDGTTPVRYPNFGAETDYEEAYATGKLGTKTKFPHVWYFQSEYDGLGDLEIAVHKPPATDILVGGRSPSYINAAIEISIKNMLSWLGLLIGVPGLDSLYRGQLDDVFLAFDVGVDRGRVQRAGPYAWREMFMTGSEKAFTIDGQMAKLQGLHDTRGYTSHKVTVHDFAPYIYGKDFRVGQQIGFALEQLLFTDYVTEALFQDDRQNASGWTLTVGDGSKELHPVVRGWNRMKQMTQIISVLSKDVGMEADFFGLF</sequence>
<dbReference type="InterPro" id="IPR029432">
    <property type="entry name" value="Gp28/Gp37-like_dom"/>
</dbReference>
<evidence type="ECO:0000259" key="1">
    <source>
        <dbReference type="Pfam" id="PF14594"/>
    </source>
</evidence>
<protein>
    <recommendedName>
        <fullName evidence="1">Gp28/Gp37-like domain-containing protein</fullName>
    </recommendedName>
</protein>
<evidence type="ECO:0000313" key="2">
    <source>
        <dbReference type="EMBL" id="KOS56481.1"/>
    </source>
</evidence>
<accession>A0A0M9WPA9</accession>
<reference evidence="2 3" key="1">
    <citation type="journal article" date="2015" name="Genome Announc.">
        <title>Draft Genome Sequence of Rhodococcus rhodochrous Strain KG-21, a Soil Isolate from Oil Fields of Krishna-Godavari Basin, India.</title>
        <authorList>
            <person name="Dawar C."/>
            <person name="Aggarwal R.K."/>
        </authorList>
    </citation>
    <scope>NUCLEOTIDE SEQUENCE [LARGE SCALE GENOMIC DNA]</scope>
    <source>
        <strain evidence="2 3">KG-21</strain>
    </source>
</reference>
<proteinExistence type="predicted"/>
<dbReference type="AlphaFoldDB" id="A0A0M9WPA9"/>
<gene>
    <name evidence="2" type="ORF">Z051_09450</name>
</gene>